<accession>A0AAV7KTS5</accession>
<dbReference type="AlphaFoldDB" id="A0AAV7KTS5"/>
<evidence type="ECO:0000313" key="2">
    <source>
        <dbReference type="EMBL" id="KAJ1082605.1"/>
    </source>
</evidence>
<proteinExistence type="predicted"/>
<dbReference type="Proteomes" id="UP001066276">
    <property type="component" value="Chromosome 12"/>
</dbReference>
<comment type="caution">
    <text evidence="2">The sequence shown here is derived from an EMBL/GenBank/DDBJ whole genome shotgun (WGS) entry which is preliminary data.</text>
</comment>
<keyword evidence="3" id="KW-1185">Reference proteome</keyword>
<sequence length="169" mass="18501">MRHMVTNIYKTLKPDKHLANILPCVVLTPDLGCAVLPRTAGSDRVPGDRALPASGADPETDLGAHEPWAEQLSPGGREEPPVWQRRYRCRRIIKGLVAREETREASALERYYLGPGVGAWTLGDPGGAAGCAGATLRRSDEQWARRPVAALSLREDYGESGMPRYRIGE</sequence>
<evidence type="ECO:0000313" key="3">
    <source>
        <dbReference type="Proteomes" id="UP001066276"/>
    </source>
</evidence>
<organism evidence="2 3">
    <name type="scientific">Pleurodeles waltl</name>
    <name type="common">Iberian ribbed newt</name>
    <dbReference type="NCBI Taxonomy" id="8319"/>
    <lineage>
        <taxon>Eukaryota</taxon>
        <taxon>Metazoa</taxon>
        <taxon>Chordata</taxon>
        <taxon>Craniata</taxon>
        <taxon>Vertebrata</taxon>
        <taxon>Euteleostomi</taxon>
        <taxon>Amphibia</taxon>
        <taxon>Batrachia</taxon>
        <taxon>Caudata</taxon>
        <taxon>Salamandroidea</taxon>
        <taxon>Salamandridae</taxon>
        <taxon>Pleurodelinae</taxon>
        <taxon>Pleurodeles</taxon>
    </lineage>
</organism>
<name>A0AAV7KTS5_PLEWA</name>
<protein>
    <submittedName>
        <fullName evidence="2">Uncharacterized protein</fullName>
    </submittedName>
</protein>
<evidence type="ECO:0000256" key="1">
    <source>
        <dbReference type="SAM" id="MobiDB-lite"/>
    </source>
</evidence>
<reference evidence="2" key="1">
    <citation type="journal article" date="2022" name="bioRxiv">
        <title>Sequencing and chromosome-scale assembly of the giantPleurodeles waltlgenome.</title>
        <authorList>
            <person name="Brown T."/>
            <person name="Elewa A."/>
            <person name="Iarovenko S."/>
            <person name="Subramanian E."/>
            <person name="Araus A.J."/>
            <person name="Petzold A."/>
            <person name="Susuki M."/>
            <person name="Suzuki K.-i.T."/>
            <person name="Hayashi T."/>
            <person name="Toyoda A."/>
            <person name="Oliveira C."/>
            <person name="Osipova E."/>
            <person name="Leigh N.D."/>
            <person name="Simon A."/>
            <person name="Yun M.H."/>
        </authorList>
    </citation>
    <scope>NUCLEOTIDE SEQUENCE</scope>
    <source>
        <strain evidence="2">20211129_DDA</strain>
        <tissue evidence="2">Liver</tissue>
    </source>
</reference>
<feature type="region of interest" description="Disordered" evidence="1">
    <location>
        <begin position="44"/>
        <end position="80"/>
    </location>
</feature>
<gene>
    <name evidence="2" type="ORF">NDU88_002770</name>
</gene>
<dbReference type="EMBL" id="JANPWB010000016">
    <property type="protein sequence ID" value="KAJ1082605.1"/>
    <property type="molecule type" value="Genomic_DNA"/>
</dbReference>